<sequence>MVESSSTVIKNHATFIWSVADLLRGDYKQSEYGKVILRASQVGLVRACRGSHIDPPERCPS</sequence>
<dbReference type="Pfam" id="PF12161">
    <property type="entry name" value="HsdM_N"/>
    <property type="match status" value="1"/>
</dbReference>
<dbReference type="STRING" id="860235.AOZ06_40700"/>
<protein>
    <recommendedName>
        <fullName evidence="1">N6 adenine-specific DNA methyltransferase N-terminal domain-containing protein</fullName>
    </recommendedName>
</protein>
<accession>A0A0N9ICK5</accession>
<dbReference type="EMBL" id="CP012752">
    <property type="protein sequence ID" value="ALG12345.1"/>
    <property type="molecule type" value="Genomic_DNA"/>
</dbReference>
<evidence type="ECO:0000259" key="1">
    <source>
        <dbReference type="Pfam" id="PF12161"/>
    </source>
</evidence>
<evidence type="ECO:0000313" key="2">
    <source>
        <dbReference type="EMBL" id="ALG12345.1"/>
    </source>
</evidence>
<proteinExistence type="predicted"/>
<dbReference type="Proteomes" id="UP000063699">
    <property type="component" value="Chromosome"/>
</dbReference>
<dbReference type="RefSeq" id="WP_054294240.1">
    <property type="nucleotide sequence ID" value="NZ_CP012752.1"/>
</dbReference>
<keyword evidence="3" id="KW-1185">Reference proteome</keyword>
<dbReference type="AlphaFoldDB" id="A0A0N9ICK5"/>
<evidence type="ECO:0000313" key="3">
    <source>
        <dbReference type="Proteomes" id="UP000063699"/>
    </source>
</evidence>
<gene>
    <name evidence="2" type="ORF">AOZ06_40700</name>
</gene>
<name>A0A0N9ICK5_9PSEU</name>
<reference evidence="2 3" key="1">
    <citation type="submission" date="2015-07" db="EMBL/GenBank/DDBJ databases">
        <title>Genome sequencing of Kibdelosporangium phytohabitans.</title>
        <authorList>
            <person name="Qin S."/>
            <person name="Xing K."/>
        </authorList>
    </citation>
    <scope>NUCLEOTIDE SEQUENCE [LARGE SCALE GENOMIC DNA]</scope>
    <source>
        <strain evidence="2 3">KLBMP1111</strain>
    </source>
</reference>
<dbReference type="KEGG" id="kphy:AOZ06_40700"/>
<organism evidence="2 3">
    <name type="scientific">Kibdelosporangium phytohabitans</name>
    <dbReference type="NCBI Taxonomy" id="860235"/>
    <lineage>
        <taxon>Bacteria</taxon>
        <taxon>Bacillati</taxon>
        <taxon>Actinomycetota</taxon>
        <taxon>Actinomycetes</taxon>
        <taxon>Pseudonocardiales</taxon>
        <taxon>Pseudonocardiaceae</taxon>
        <taxon>Kibdelosporangium</taxon>
    </lineage>
</organism>
<dbReference type="InterPro" id="IPR022749">
    <property type="entry name" value="D12N6_MeTrfase_N"/>
</dbReference>
<feature type="domain" description="N6 adenine-specific DNA methyltransferase N-terminal" evidence="1">
    <location>
        <begin position="14"/>
        <end position="37"/>
    </location>
</feature>